<dbReference type="Gene3D" id="1.20.58.100">
    <property type="entry name" value="Fumarate reductase/succinate dehydrogenase flavoprotein-like, C-terminal domain"/>
    <property type="match status" value="1"/>
</dbReference>
<dbReference type="InterPro" id="IPR027477">
    <property type="entry name" value="Succ_DH/fumarate_Rdtase_cat_sf"/>
</dbReference>
<reference evidence="15 16" key="1">
    <citation type="journal article" date="2012" name="Int. J. Syst. Evol. Microbiol.">
        <title>Flammeovirga pacifica sp. nov., isolated from deep-sea sediment.</title>
        <authorList>
            <person name="Xu H."/>
            <person name="Fu Y."/>
            <person name="Yang N."/>
            <person name="Ding Z."/>
            <person name="Lai Q."/>
            <person name="Zeng R."/>
        </authorList>
    </citation>
    <scope>NUCLEOTIDE SEQUENCE [LARGE SCALE GENOMIC DNA]</scope>
    <source>
        <strain evidence="16">DSM 24597 / LMG 26175 / WPAGA1</strain>
    </source>
</reference>
<keyword evidence="6 12" id="KW-0662">Pyridine nucleotide biosynthesis</keyword>
<dbReference type="GO" id="GO:0034628">
    <property type="term" value="P:'de novo' NAD+ biosynthetic process from L-aspartate"/>
    <property type="evidence" value="ECO:0007669"/>
    <property type="project" value="TreeGrafter"/>
</dbReference>
<organism evidence="15 16">
    <name type="scientific">Flammeovirga pacifica</name>
    <dbReference type="NCBI Taxonomy" id="915059"/>
    <lineage>
        <taxon>Bacteria</taxon>
        <taxon>Pseudomonadati</taxon>
        <taxon>Bacteroidota</taxon>
        <taxon>Cytophagia</taxon>
        <taxon>Cytophagales</taxon>
        <taxon>Flammeovirgaceae</taxon>
        <taxon>Flammeovirga</taxon>
    </lineage>
</organism>
<evidence type="ECO:0000256" key="6">
    <source>
        <dbReference type="ARBA" id="ARBA00022642"/>
    </source>
</evidence>
<evidence type="ECO:0000256" key="12">
    <source>
        <dbReference type="RuleBase" id="RU362049"/>
    </source>
</evidence>
<evidence type="ECO:0000256" key="2">
    <source>
        <dbReference type="ARBA" id="ARBA00004950"/>
    </source>
</evidence>
<dbReference type="EMBL" id="JRYR02000001">
    <property type="protein sequence ID" value="OHX66031.1"/>
    <property type="molecule type" value="Genomic_DNA"/>
</dbReference>
<comment type="cofactor">
    <cofactor evidence="1 12">
        <name>FAD</name>
        <dbReference type="ChEBI" id="CHEBI:57692"/>
    </cofactor>
</comment>
<evidence type="ECO:0000313" key="15">
    <source>
        <dbReference type="EMBL" id="OHX66031.1"/>
    </source>
</evidence>
<evidence type="ECO:0000256" key="10">
    <source>
        <dbReference type="NCBIfam" id="TIGR00551"/>
    </source>
</evidence>
<dbReference type="InterPro" id="IPR037099">
    <property type="entry name" value="Fum_R/Succ_DH_flav-like_C_sf"/>
</dbReference>
<dbReference type="InterPro" id="IPR003953">
    <property type="entry name" value="FAD-dep_OxRdtase_2_FAD-bd"/>
</dbReference>
<accession>A0A1S1YYE3</accession>
<sequence>MTKVDFLVVGSGIAGLSYALKLCEFYKNKNYHPKICLITKDEPFESNTRYAQGGIAAVIDAKDSYEKHIQDTLIAGSHINNEEVVKLVVENGPERIRELINWGAQFDKSDDGDYKLAKEGGHSDHRILHFKDVTGQEIQRALLDAIKKYDNVEILQDYFAIDLITQHHLGEDVTKYRKDTQCYGVYALNKTSGEVENILSKVTLLATGGIGQVYKTTTNPSVATGDGIAMTYRAKGHVRQMEFVQFHPTALYQRGHEGNAFLITEAMRGAGAILRNSKGEDFVKKYDERGSLAPRDIVARAIDSEMKKEGKEHVWLDASVIDESELKDHFPSIYSHCKNIGIDITKDYIPVAPASHYLCGGIVVNTKAETSIKNLLACGEATCTGLHGANRLASNSLLEAAVYAHEAFETAVRNIASTEWMDNIPEWNKDGTTVPEELVLINQSRSDLQRVMSNYVGIVRSNERLKRAFQRTGLIYAETEDLYKKTVISQPLCELRNMITICYLVISGAKERHENIGLHYSIDYENQ</sequence>
<feature type="domain" description="Fumarate reductase/succinate dehydrogenase flavoprotein-like C-terminal" evidence="14">
    <location>
        <begin position="445"/>
        <end position="526"/>
    </location>
</feature>
<keyword evidence="7 12" id="KW-0274">FAD</keyword>
<dbReference type="PANTHER" id="PTHR42716">
    <property type="entry name" value="L-ASPARTATE OXIDASE"/>
    <property type="match status" value="1"/>
</dbReference>
<dbReference type="NCBIfam" id="TIGR00551">
    <property type="entry name" value="nadB"/>
    <property type="match status" value="1"/>
</dbReference>
<dbReference type="PIRSF" id="PIRSF000171">
    <property type="entry name" value="SDHA_APRA_LASPO"/>
    <property type="match status" value="1"/>
</dbReference>
<dbReference type="PRINTS" id="PR00368">
    <property type="entry name" value="FADPNR"/>
</dbReference>
<name>A0A1S1YYE3_FLAPC</name>
<evidence type="ECO:0000256" key="7">
    <source>
        <dbReference type="ARBA" id="ARBA00022827"/>
    </source>
</evidence>
<comment type="pathway">
    <text evidence="2 12">Cofactor biosynthesis; NAD(+) biosynthesis; iminoaspartate from L-aspartate (oxidase route): step 1/1.</text>
</comment>
<evidence type="ECO:0000259" key="13">
    <source>
        <dbReference type="Pfam" id="PF00890"/>
    </source>
</evidence>
<feature type="active site" description="Proton acceptor" evidence="11">
    <location>
        <position position="295"/>
    </location>
</feature>
<dbReference type="AlphaFoldDB" id="A0A1S1YYE3"/>
<dbReference type="FunFam" id="3.90.700.10:FF:000002">
    <property type="entry name" value="L-aspartate oxidase"/>
    <property type="match status" value="1"/>
</dbReference>
<dbReference type="Gene3D" id="3.90.700.10">
    <property type="entry name" value="Succinate dehydrogenase/fumarate reductase flavoprotein, catalytic domain"/>
    <property type="match status" value="1"/>
</dbReference>
<dbReference type="Proteomes" id="UP000179797">
    <property type="component" value="Unassembled WGS sequence"/>
</dbReference>
<dbReference type="UniPathway" id="UPA00253">
    <property type="reaction ID" value="UER00326"/>
</dbReference>
<feature type="domain" description="FAD-dependent oxidoreductase 2 FAD-binding" evidence="13">
    <location>
        <begin position="5"/>
        <end position="397"/>
    </location>
</feature>
<proteinExistence type="inferred from homology"/>
<dbReference type="SUPFAM" id="SSF56425">
    <property type="entry name" value="Succinate dehydrogenase/fumarate reductase flavoprotein, catalytic domain"/>
    <property type="match status" value="1"/>
</dbReference>
<comment type="subcellular location">
    <subcellularLocation>
        <location evidence="12">Cytoplasm</location>
    </subcellularLocation>
</comment>
<dbReference type="Pfam" id="PF00890">
    <property type="entry name" value="FAD_binding_2"/>
    <property type="match status" value="1"/>
</dbReference>
<dbReference type="InterPro" id="IPR005288">
    <property type="entry name" value="NadB"/>
</dbReference>
<comment type="function">
    <text evidence="12">Catalyzes the oxidation of L-aspartate to iminoaspartate.</text>
</comment>
<evidence type="ECO:0000313" key="16">
    <source>
        <dbReference type="Proteomes" id="UP000179797"/>
    </source>
</evidence>
<evidence type="ECO:0000256" key="5">
    <source>
        <dbReference type="ARBA" id="ARBA00022630"/>
    </source>
</evidence>
<evidence type="ECO:0000256" key="4">
    <source>
        <dbReference type="ARBA" id="ARBA00012173"/>
    </source>
</evidence>
<keyword evidence="5 12" id="KW-0285">Flavoprotein</keyword>
<dbReference type="GO" id="GO:0005737">
    <property type="term" value="C:cytoplasm"/>
    <property type="evidence" value="ECO:0007669"/>
    <property type="project" value="UniProtKB-SubCell"/>
</dbReference>
<dbReference type="SUPFAM" id="SSF46977">
    <property type="entry name" value="Succinate dehydrogenase/fumarate reductase flavoprotein C-terminal domain"/>
    <property type="match status" value="1"/>
</dbReference>
<evidence type="ECO:0000256" key="9">
    <source>
        <dbReference type="ARBA" id="ARBA00048305"/>
    </source>
</evidence>
<dbReference type="PANTHER" id="PTHR42716:SF2">
    <property type="entry name" value="L-ASPARTATE OXIDASE, CHLOROPLASTIC"/>
    <property type="match status" value="1"/>
</dbReference>
<dbReference type="EC" id="1.4.3.16" evidence="4 10"/>
<dbReference type="STRING" id="915059.NH26_06520"/>
<keyword evidence="8 12" id="KW-0560">Oxidoreductase</keyword>
<evidence type="ECO:0000256" key="1">
    <source>
        <dbReference type="ARBA" id="ARBA00001974"/>
    </source>
</evidence>
<evidence type="ECO:0000259" key="14">
    <source>
        <dbReference type="Pfam" id="PF02910"/>
    </source>
</evidence>
<evidence type="ECO:0000256" key="8">
    <source>
        <dbReference type="ARBA" id="ARBA00023002"/>
    </source>
</evidence>
<dbReference type="RefSeq" id="WP_044218794.1">
    <property type="nucleotide sequence ID" value="NZ_JRYR02000001.1"/>
</dbReference>
<dbReference type="OrthoDB" id="9806724at2"/>
<dbReference type="InterPro" id="IPR036188">
    <property type="entry name" value="FAD/NAD-bd_sf"/>
</dbReference>
<comment type="caution">
    <text evidence="15">The sequence shown here is derived from an EMBL/GenBank/DDBJ whole genome shotgun (WGS) entry which is preliminary data.</text>
</comment>
<evidence type="ECO:0000256" key="11">
    <source>
        <dbReference type="PIRSR" id="PIRSR000171-1"/>
    </source>
</evidence>
<dbReference type="InterPro" id="IPR015939">
    <property type="entry name" value="Fum_Rdtase/Succ_DH_flav-like_C"/>
</dbReference>
<protein>
    <recommendedName>
        <fullName evidence="4 10">L-aspartate oxidase</fullName>
        <ecNumber evidence="4 10">1.4.3.16</ecNumber>
    </recommendedName>
</protein>
<dbReference type="SUPFAM" id="SSF51905">
    <property type="entry name" value="FAD/NAD(P)-binding domain"/>
    <property type="match status" value="1"/>
</dbReference>
<comment type="catalytic activity">
    <reaction evidence="9">
        <text>L-aspartate + O2 = iminosuccinate + H2O2</text>
        <dbReference type="Rhea" id="RHEA:25876"/>
        <dbReference type="ChEBI" id="CHEBI:15379"/>
        <dbReference type="ChEBI" id="CHEBI:16240"/>
        <dbReference type="ChEBI" id="CHEBI:29991"/>
        <dbReference type="ChEBI" id="CHEBI:77875"/>
        <dbReference type="EC" id="1.4.3.16"/>
    </reaction>
    <physiologicalReaction direction="left-to-right" evidence="9">
        <dbReference type="Rhea" id="RHEA:25877"/>
    </physiologicalReaction>
</comment>
<dbReference type="GO" id="GO:0008734">
    <property type="term" value="F:L-aspartate oxidase activity"/>
    <property type="evidence" value="ECO:0007669"/>
    <property type="project" value="UniProtKB-UniRule"/>
</dbReference>
<evidence type="ECO:0000256" key="3">
    <source>
        <dbReference type="ARBA" id="ARBA00008562"/>
    </source>
</evidence>
<gene>
    <name evidence="15" type="ORF">NH26_06520</name>
</gene>
<dbReference type="Pfam" id="PF02910">
    <property type="entry name" value="Succ_DH_flav_C"/>
    <property type="match status" value="1"/>
</dbReference>
<keyword evidence="16" id="KW-1185">Reference proteome</keyword>
<dbReference type="Gene3D" id="3.50.50.60">
    <property type="entry name" value="FAD/NAD(P)-binding domain"/>
    <property type="match status" value="1"/>
</dbReference>
<comment type="similarity">
    <text evidence="3 12">Belongs to the FAD-dependent oxidoreductase 2 family. NadB subfamily.</text>
</comment>